<organism evidence="5 6">
    <name type="scientific">Corynebacterium nuruki</name>
    <dbReference type="NCBI Taxonomy" id="1032851"/>
    <lineage>
        <taxon>Bacteria</taxon>
        <taxon>Bacillati</taxon>
        <taxon>Actinomycetota</taxon>
        <taxon>Actinomycetes</taxon>
        <taxon>Mycobacteriales</taxon>
        <taxon>Corynebacteriaceae</taxon>
        <taxon>Corynebacterium</taxon>
    </lineage>
</organism>
<dbReference type="InterPro" id="IPR045004">
    <property type="entry name" value="ECH_dom"/>
</dbReference>
<evidence type="ECO:0000259" key="4">
    <source>
        <dbReference type="Pfam" id="PF16113"/>
    </source>
</evidence>
<name>A0A3D4SYL2_9CORY</name>
<dbReference type="GO" id="GO:0003860">
    <property type="term" value="F:3-hydroxyisobutyryl-CoA hydrolase activity"/>
    <property type="evidence" value="ECO:0007669"/>
    <property type="project" value="UniProtKB-EC"/>
</dbReference>
<evidence type="ECO:0000256" key="3">
    <source>
        <dbReference type="ARBA" id="ARBA00022801"/>
    </source>
</evidence>
<dbReference type="Pfam" id="PF16113">
    <property type="entry name" value="ECH_2"/>
    <property type="match status" value="1"/>
</dbReference>
<dbReference type="PANTHER" id="PTHR43176">
    <property type="entry name" value="3-HYDROXYISOBUTYRYL-COA HYDROLASE-RELATED"/>
    <property type="match status" value="1"/>
</dbReference>
<dbReference type="Proteomes" id="UP000261739">
    <property type="component" value="Unassembled WGS sequence"/>
</dbReference>
<comment type="catalytic activity">
    <reaction evidence="1">
        <text>3-hydroxy-2-methylpropanoyl-CoA + H2O = 3-hydroxy-2-methylpropanoate + CoA + H(+)</text>
        <dbReference type="Rhea" id="RHEA:20888"/>
        <dbReference type="ChEBI" id="CHEBI:11805"/>
        <dbReference type="ChEBI" id="CHEBI:15377"/>
        <dbReference type="ChEBI" id="CHEBI:15378"/>
        <dbReference type="ChEBI" id="CHEBI:57287"/>
        <dbReference type="ChEBI" id="CHEBI:57340"/>
        <dbReference type="EC" id="3.1.2.4"/>
    </reaction>
</comment>
<dbReference type="SUPFAM" id="SSF52096">
    <property type="entry name" value="ClpP/crotonase"/>
    <property type="match status" value="1"/>
</dbReference>
<dbReference type="PANTHER" id="PTHR43176:SF3">
    <property type="entry name" value="3-HYDROXYISOBUTYRYL-COA HYDROLASE, MITOCHONDRIAL"/>
    <property type="match status" value="1"/>
</dbReference>
<gene>
    <name evidence="5" type="ORF">DIW82_06115</name>
</gene>
<dbReference type="EC" id="3.1.2.4" evidence="2"/>
<keyword evidence="3" id="KW-0378">Hydrolase</keyword>
<dbReference type="InterPro" id="IPR029045">
    <property type="entry name" value="ClpP/crotonase-like_dom_sf"/>
</dbReference>
<dbReference type="Gene3D" id="3.90.226.10">
    <property type="entry name" value="2-enoyl-CoA Hydratase, Chain A, domain 1"/>
    <property type="match status" value="1"/>
</dbReference>
<dbReference type="InterPro" id="IPR032259">
    <property type="entry name" value="HIBYL-CoA-H"/>
</dbReference>
<dbReference type="GO" id="GO:0006574">
    <property type="term" value="P:L-valine catabolic process"/>
    <property type="evidence" value="ECO:0007669"/>
    <property type="project" value="TreeGrafter"/>
</dbReference>
<reference evidence="5 6" key="1">
    <citation type="journal article" date="2018" name="Nat. Biotechnol.">
        <title>A standardized bacterial taxonomy based on genome phylogeny substantially revises the tree of life.</title>
        <authorList>
            <person name="Parks D.H."/>
            <person name="Chuvochina M."/>
            <person name="Waite D.W."/>
            <person name="Rinke C."/>
            <person name="Skarshewski A."/>
            <person name="Chaumeil P.A."/>
            <person name="Hugenholtz P."/>
        </authorList>
    </citation>
    <scope>NUCLEOTIDE SEQUENCE [LARGE SCALE GENOMIC DNA]</scope>
    <source>
        <strain evidence="5">UBA11247</strain>
    </source>
</reference>
<accession>A0A3D4SYL2</accession>
<dbReference type="STRING" id="863239.GCA_000213935_02172"/>
<protein>
    <recommendedName>
        <fullName evidence="2">3-hydroxyisobutyryl-CoA hydrolase</fullName>
        <ecNumber evidence="2">3.1.2.4</ecNumber>
    </recommendedName>
</protein>
<comment type="caution">
    <text evidence="5">The sequence shown here is derived from an EMBL/GenBank/DDBJ whole genome shotgun (WGS) entry which is preliminary data.</text>
</comment>
<dbReference type="CDD" id="cd06558">
    <property type="entry name" value="crotonase-like"/>
    <property type="match status" value="1"/>
</dbReference>
<feature type="non-terminal residue" evidence="5">
    <location>
        <position position="211"/>
    </location>
</feature>
<evidence type="ECO:0000256" key="1">
    <source>
        <dbReference type="ARBA" id="ARBA00001709"/>
    </source>
</evidence>
<proteinExistence type="predicted"/>
<evidence type="ECO:0000313" key="5">
    <source>
        <dbReference type="EMBL" id="HCT14364.1"/>
    </source>
</evidence>
<dbReference type="EMBL" id="DQID01000162">
    <property type="protein sequence ID" value="HCT14364.1"/>
    <property type="molecule type" value="Genomic_DNA"/>
</dbReference>
<evidence type="ECO:0000313" key="6">
    <source>
        <dbReference type="Proteomes" id="UP000261739"/>
    </source>
</evidence>
<sequence length="211" mass="22284">MENNDITTDVTTDTVTATTRGRVGHIVLDRPRALNALNHAMIDGIGAAFDRFRPGNGAGGTGDAVDTVLVSSASPKAFCSGGDVRAVRETDLTGDYSAGDSYFHDEYDVNHDFATFPLPTVALIDGITMGGGLGMSMHATYRVITERAWASMPEMAIGFVTDVGISHTFTHLPALATAGRPTTALGLWLATTAYRLTPADLLWTGLATHLV</sequence>
<evidence type="ECO:0000256" key="2">
    <source>
        <dbReference type="ARBA" id="ARBA00011915"/>
    </source>
</evidence>
<dbReference type="AlphaFoldDB" id="A0A3D4SYL2"/>
<feature type="domain" description="Enoyl-CoA hydratase/isomerase" evidence="4">
    <location>
        <begin position="23"/>
        <end position="211"/>
    </location>
</feature>